<comment type="similarity">
    <text evidence="3 15">Belongs to the CDP-alcohol phosphatidyltransferase class-I family.</text>
</comment>
<comment type="catalytic activity">
    <reaction evidence="1">
        <text>a CDP-1,2-diacyl-sn-glycerol + L-serine = a 1,2-diacyl-sn-glycero-3-phospho-L-serine + CMP + H(+)</text>
        <dbReference type="Rhea" id="RHEA:16913"/>
        <dbReference type="ChEBI" id="CHEBI:15378"/>
        <dbReference type="ChEBI" id="CHEBI:33384"/>
        <dbReference type="ChEBI" id="CHEBI:57262"/>
        <dbReference type="ChEBI" id="CHEBI:58332"/>
        <dbReference type="ChEBI" id="CHEBI:60377"/>
        <dbReference type="EC" id="2.7.8.8"/>
    </reaction>
</comment>
<dbReference type="GO" id="GO:0008654">
    <property type="term" value="P:phospholipid biosynthetic process"/>
    <property type="evidence" value="ECO:0007669"/>
    <property type="project" value="UniProtKB-KW"/>
</dbReference>
<dbReference type="EMBL" id="QKZL01000001">
    <property type="protein sequence ID" value="PZX19935.1"/>
    <property type="molecule type" value="Genomic_DNA"/>
</dbReference>
<protein>
    <recommendedName>
        <fullName evidence="5">CDP-diacylglycerol--serine O-phosphatidyltransferase</fullName>
        <ecNumber evidence="4">2.7.8.8</ecNumber>
    </recommendedName>
    <alternativeName>
        <fullName evidence="14">Phosphatidylserine synthase</fullName>
    </alternativeName>
</protein>
<evidence type="ECO:0000256" key="8">
    <source>
        <dbReference type="ARBA" id="ARBA00022692"/>
    </source>
</evidence>
<evidence type="ECO:0000256" key="7">
    <source>
        <dbReference type="ARBA" id="ARBA00022679"/>
    </source>
</evidence>
<feature type="transmembrane region" description="Helical" evidence="16">
    <location>
        <begin position="165"/>
        <end position="184"/>
    </location>
</feature>
<keyword evidence="8 16" id="KW-0812">Transmembrane</keyword>
<keyword evidence="7 15" id="KW-0808">Transferase</keyword>
<dbReference type="InterPro" id="IPR043130">
    <property type="entry name" value="CDP-OH_PTrfase_TM_dom"/>
</dbReference>
<evidence type="ECO:0000256" key="6">
    <source>
        <dbReference type="ARBA" id="ARBA00022516"/>
    </source>
</evidence>
<dbReference type="NCBIfam" id="TIGR00473">
    <property type="entry name" value="pssA"/>
    <property type="match status" value="1"/>
</dbReference>
<organism evidence="17 18">
    <name type="scientific">Palleronia aestuarii</name>
    <dbReference type="NCBI Taxonomy" id="568105"/>
    <lineage>
        <taxon>Bacteria</taxon>
        <taxon>Pseudomonadati</taxon>
        <taxon>Pseudomonadota</taxon>
        <taxon>Alphaproteobacteria</taxon>
        <taxon>Rhodobacterales</taxon>
        <taxon>Roseobacteraceae</taxon>
        <taxon>Palleronia</taxon>
    </lineage>
</organism>
<feature type="transmembrane region" description="Helical" evidence="16">
    <location>
        <begin position="12"/>
        <end position="36"/>
    </location>
</feature>
<evidence type="ECO:0000256" key="16">
    <source>
        <dbReference type="SAM" id="Phobius"/>
    </source>
</evidence>
<feature type="transmembrane region" description="Helical" evidence="16">
    <location>
        <begin position="137"/>
        <end position="159"/>
    </location>
</feature>
<reference evidence="17 18" key="1">
    <citation type="submission" date="2018-06" db="EMBL/GenBank/DDBJ databases">
        <title>Genomic Encyclopedia of Archaeal and Bacterial Type Strains, Phase II (KMG-II): from individual species to whole genera.</title>
        <authorList>
            <person name="Goeker M."/>
        </authorList>
    </citation>
    <scope>NUCLEOTIDE SEQUENCE [LARGE SCALE GENOMIC DNA]</scope>
    <source>
        <strain evidence="17 18">DSM 22009</strain>
    </source>
</reference>
<keyword evidence="6" id="KW-0444">Lipid biosynthesis</keyword>
<evidence type="ECO:0000256" key="2">
    <source>
        <dbReference type="ARBA" id="ARBA00004127"/>
    </source>
</evidence>
<evidence type="ECO:0000313" key="17">
    <source>
        <dbReference type="EMBL" id="PZX19935.1"/>
    </source>
</evidence>
<evidence type="ECO:0000256" key="12">
    <source>
        <dbReference type="ARBA" id="ARBA00023209"/>
    </source>
</evidence>
<feature type="transmembrane region" description="Helical" evidence="16">
    <location>
        <begin position="205"/>
        <end position="238"/>
    </location>
</feature>
<dbReference type="Proteomes" id="UP000248916">
    <property type="component" value="Unassembled WGS sequence"/>
</dbReference>
<evidence type="ECO:0000256" key="9">
    <source>
        <dbReference type="ARBA" id="ARBA00022989"/>
    </source>
</evidence>
<gene>
    <name evidence="17" type="ORF">LX81_00399</name>
</gene>
<evidence type="ECO:0000256" key="11">
    <source>
        <dbReference type="ARBA" id="ARBA00023136"/>
    </source>
</evidence>
<dbReference type="InterPro" id="IPR048254">
    <property type="entry name" value="CDP_ALCOHOL_P_TRANSF_CS"/>
</dbReference>
<dbReference type="EC" id="2.7.8.8" evidence="4"/>
<keyword evidence="12" id="KW-0594">Phospholipid biosynthesis</keyword>
<dbReference type="InterPro" id="IPR004533">
    <property type="entry name" value="CDP-diaglyc--ser_O-PTrfase"/>
</dbReference>
<keyword evidence="9 16" id="KW-1133">Transmembrane helix</keyword>
<feature type="transmembrane region" description="Helical" evidence="16">
    <location>
        <begin position="104"/>
        <end position="125"/>
    </location>
</feature>
<name>A0A2W7NHN2_9RHOB</name>
<dbReference type="InterPro" id="IPR000462">
    <property type="entry name" value="CDP-OH_P_trans"/>
</dbReference>
<dbReference type="InterPro" id="IPR050324">
    <property type="entry name" value="CDP-alcohol_PTase-I"/>
</dbReference>
<evidence type="ECO:0000313" key="18">
    <source>
        <dbReference type="Proteomes" id="UP000248916"/>
    </source>
</evidence>
<dbReference type="OrthoDB" id="9777147at2"/>
<keyword evidence="10" id="KW-0443">Lipid metabolism</keyword>
<comment type="caution">
    <text evidence="17">The sequence shown here is derived from an EMBL/GenBank/DDBJ whole genome shotgun (WGS) entry which is preliminary data.</text>
</comment>
<feature type="transmembrane region" description="Helical" evidence="16">
    <location>
        <begin position="79"/>
        <end position="98"/>
    </location>
</feature>
<evidence type="ECO:0000256" key="15">
    <source>
        <dbReference type="RuleBase" id="RU003750"/>
    </source>
</evidence>
<dbReference type="PROSITE" id="PS00379">
    <property type="entry name" value="CDP_ALCOHOL_P_TRANSF"/>
    <property type="match status" value="1"/>
</dbReference>
<evidence type="ECO:0000256" key="4">
    <source>
        <dbReference type="ARBA" id="ARBA00013174"/>
    </source>
</evidence>
<keyword evidence="13" id="KW-1208">Phospholipid metabolism</keyword>
<evidence type="ECO:0000256" key="1">
    <source>
        <dbReference type="ARBA" id="ARBA00000287"/>
    </source>
</evidence>
<dbReference type="GO" id="GO:0003882">
    <property type="term" value="F:CDP-diacylglycerol-serine O-phosphatidyltransferase activity"/>
    <property type="evidence" value="ECO:0007669"/>
    <property type="project" value="UniProtKB-EC"/>
</dbReference>
<evidence type="ECO:0000256" key="10">
    <source>
        <dbReference type="ARBA" id="ARBA00023098"/>
    </source>
</evidence>
<evidence type="ECO:0000256" key="5">
    <source>
        <dbReference type="ARBA" id="ARBA00017171"/>
    </source>
</evidence>
<evidence type="ECO:0000256" key="3">
    <source>
        <dbReference type="ARBA" id="ARBA00010441"/>
    </source>
</evidence>
<dbReference type="GO" id="GO:0016020">
    <property type="term" value="C:membrane"/>
    <property type="evidence" value="ECO:0007669"/>
    <property type="project" value="InterPro"/>
</dbReference>
<dbReference type="PANTHER" id="PTHR14269">
    <property type="entry name" value="CDP-DIACYLGLYCEROL--GLYCEROL-3-PHOSPHATE 3-PHOSPHATIDYLTRANSFERASE-RELATED"/>
    <property type="match status" value="1"/>
</dbReference>
<dbReference type="Gene3D" id="1.20.120.1760">
    <property type="match status" value="1"/>
</dbReference>
<keyword evidence="11 16" id="KW-0472">Membrane</keyword>
<proteinExistence type="inferred from homology"/>
<feature type="transmembrane region" description="Helical" evidence="16">
    <location>
        <begin position="42"/>
        <end position="58"/>
    </location>
</feature>
<dbReference type="RefSeq" id="WP_111535584.1">
    <property type="nucleotide sequence ID" value="NZ_QKZL01000001.1"/>
</dbReference>
<comment type="subcellular location">
    <subcellularLocation>
        <location evidence="2">Endomembrane system</location>
        <topology evidence="2">Multi-pass membrane protein</topology>
    </subcellularLocation>
</comment>
<dbReference type="GO" id="GO:0012505">
    <property type="term" value="C:endomembrane system"/>
    <property type="evidence" value="ECO:0007669"/>
    <property type="project" value="UniProtKB-SubCell"/>
</dbReference>
<evidence type="ECO:0000256" key="14">
    <source>
        <dbReference type="ARBA" id="ARBA00032361"/>
    </source>
</evidence>
<evidence type="ECO:0000256" key="13">
    <source>
        <dbReference type="ARBA" id="ARBA00023264"/>
    </source>
</evidence>
<dbReference type="Pfam" id="PF01066">
    <property type="entry name" value="CDP-OH_P_transf"/>
    <property type="match status" value="1"/>
</dbReference>
<dbReference type="AlphaFoldDB" id="A0A2W7NHN2"/>
<sequence>MTSPPPRASSELGLLQLLPNLLTLGAICAGLTAIRLAVQGDYLLAVQLIILAALLDGVDGRLARLLRSDSQMGAELDSLADFLNFGVTPPLVLYFWALEDTRSLGWIAALVFAICCVIRLARFNIAAKSEVPVDPAFFMGVPSPAAAILVMLPMYLSFAFADRDILPDLVLALYMMAIGVLMIVRVPTYSFKKVRISRENAKFALLGAVVVGAFLLIYSWIALVGLCLAYIATVAWAWTVEPVRRRKGK</sequence>
<dbReference type="PANTHER" id="PTHR14269:SF61">
    <property type="entry name" value="CDP-DIACYLGLYCEROL--SERINE O-PHOSPHATIDYLTRANSFERASE"/>
    <property type="match status" value="1"/>
</dbReference>
<keyword evidence="18" id="KW-1185">Reference proteome</keyword>
<accession>A0A2W7NHN2</accession>